<sequence>MSRGKAAPVEPIIQKYDFAPARFPDLFFARQGYKRKRTKITSAVDSNSDASMSNNVRLENTVPCGNNIGQASFQRGRCEAHNEYLDIGDMIHVCSDCNALFWLSESKKNASKRNPPIHTKCCREGRIKLQAPHATPPFLEKMLDPNNGRQSILFKENIRAYNSMFAFTSIGAKIDQSINDGSGPYVFNISGQVHHLMGSLLPPEHESPKFGVYRVPYRIMNWECVLHND</sequence>
<name>A0AAW1VJE7_RUBAR</name>
<dbReference type="PANTHER" id="PTHR45786:SF74">
    <property type="entry name" value="ATP-DEPENDENT DNA HELICASE"/>
    <property type="match status" value="1"/>
</dbReference>
<proteinExistence type="predicted"/>
<gene>
    <name evidence="1" type="ORF">M0R45_000903</name>
</gene>
<dbReference type="AlphaFoldDB" id="A0AAW1VJE7"/>
<accession>A0AAW1VJE7</accession>
<evidence type="ECO:0000313" key="1">
    <source>
        <dbReference type="EMBL" id="KAK9903793.1"/>
    </source>
</evidence>
<dbReference type="PANTHER" id="PTHR45786">
    <property type="entry name" value="DNA BINDING PROTEIN-LIKE"/>
    <property type="match status" value="1"/>
</dbReference>
<comment type="caution">
    <text evidence="1">The sequence shown here is derived from an EMBL/GenBank/DDBJ whole genome shotgun (WGS) entry which is preliminary data.</text>
</comment>
<reference evidence="1 2" key="1">
    <citation type="journal article" date="2023" name="G3 (Bethesda)">
        <title>A chromosome-length genome assembly and annotation of blackberry (Rubus argutus, cv. 'Hillquist').</title>
        <authorList>
            <person name="Bruna T."/>
            <person name="Aryal R."/>
            <person name="Dudchenko O."/>
            <person name="Sargent D.J."/>
            <person name="Mead D."/>
            <person name="Buti M."/>
            <person name="Cavallini A."/>
            <person name="Hytonen T."/>
            <person name="Andres J."/>
            <person name="Pham M."/>
            <person name="Weisz D."/>
            <person name="Mascagni F."/>
            <person name="Usai G."/>
            <person name="Natali L."/>
            <person name="Bassil N."/>
            <person name="Fernandez G.E."/>
            <person name="Lomsadze A."/>
            <person name="Armour M."/>
            <person name="Olukolu B."/>
            <person name="Poorten T."/>
            <person name="Britton C."/>
            <person name="Davik J."/>
            <person name="Ashrafi H."/>
            <person name="Aiden E.L."/>
            <person name="Borodovsky M."/>
            <person name="Worthington M."/>
        </authorList>
    </citation>
    <scope>NUCLEOTIDE SEQUENCE [LARGE SCALE GENOMIC DNA]</scope>
    <source>
        <strain evidence="1">PI 553951</strain>
    </source>
</reference>
<protein>
    <recommendedName>
        <fullName evidence="3">Helitron helicase-like domain-containing protein</fullName>
    </recommendedName>
</protein>
<dbReference type="EMBL" id="JBEDUW010000208">
    <property type="protein sequence ID" value="KAK9903793.1"/>
    <property type="molecule type" value="Genomic_DNA"/>
</dbReference>
<keyword evidence="2" id="KW-1185">Reference proteome</keyword>
<evidence type="ECO:0008006" key="3">
    <source>
        <dbReference type="Google" id="ProtNLM"/>
    </source>
</evidence>
<dbReference type="Proteomes" id="UP001457282">
    <property type="component" value="Unassembled WGS sequence"/>
</dbReference>
<evidence type="ECO:0000313" key="2">
    <source>
        <dbReference type="Proteomes" id="UP001457282"/>
    </source>
</evidence>
<organism evidence="1 2">
    <name type="scientific">Rubus argutus</name>
    <name type="common">Southern blackberry</name>
    <dbReference type="NCBI Taxonomy" id="59490"/>
    <lineage>
        <taxon>Eukaryota</taxon>
        <taxon>Viridiplantae</taxon>
        <taxon>Streptophyta</taxon>
        <taxon>Embryophyta</taxon>
        <taxon>Tracheophyta</taxon>
        <taxon>Spermatophyta</taxon>
        <taxon>Magnoliopsida</taxon>
        <taxon>eudicotyledons</taxon>
        <taxon>Gunneridae</taxon>
        <taxon>Pentapetalae</taxon>
        <taxon>rosids</taxon>
        <taxon>fabids</taxon>
        <taxon>Rosales</taxon>
        <taxon>Rosaceae</taxon>
        <taxon>Rosoideae</taxon>
        <taxon>Rosoideae incertae sedis</taxon>
        <taxon>Rubus</taxon>
    </lineage>
</organism>